<comment type="caution">
    <text evidence="6">The sequence shown here is derived from an EMBL/GenBank/DDBJ whole genome shotgun (WGS) entry which is preliminary data.</text>
</comment>
<accession>A0A8J2T2I4</accession>
<evidence type="ECO:0000313" key="6">
    <source>
        <dbReference type="EMBL" id="CAH0379412.1"/>
    </source>
</evidence>
<evidence type="ECO:0000256" key="3">
    <source>
        <dbReference type="ARBA" id="ARBA00023157"/>
    </source>
</evidence>
<protein>
    <recommendedName>
        <fullName evidence="5">Glutaredoxin domain-containing protein</fullName>
    </recommendedName>
</protein>
<keyword evidence="7" id="KW-1185">Reference proteome</keyword>
<dbReference type="FunFam" id="3.40.30.10:FF:000026">
    <property type="entry name" value="Glutaredoxin 2"/>
    <property type="match status" value="1"/>
</dbReference>
<dbReference type="AlphaFoldDB" id="A0A8J2T2I4"/>
<evidence type="ECO:0000256" key="4">
    <source>
        <dbReference type="ARBA" id="ARBA00023284"/>
    </source>
</evidence>
<dbReference type="PRINTS" id="PR00160">
    <property type="entry name" value="GLUTAREDOXIN"/>
</dbReference>
<keyword evidence="2" id="KW-0249">Electron transport</keyword>
<dbReference type="PANTHER" id="PTHR45694">
    <property type="entry name" value="GLUTAREDOXIN 2"/>
    <property type="match status" value="1"/>
</dbReference>
<dbReference type="Gene3D" id="3.40.30.10">
    <property type="entry name" value="Glutaredoxin"/>
    <property type="match status" value="1"/>
</dbReference>
<dbReference type="Proteomes" id="UP000789595">
    <property type="component" value="Unassembled WGS sequence"/>
</dbReference>
<dbReference type="GO" id="GO:0005737">
    <property type="term" value="C:cytoplasm"/>
    <property type="evidence" value="ECO:0007669"/>
    <property type="project" value="TreeGrafter"/>
</dbReference>
<dbReference type="InterPro" id="IPR014025">
    <property type="entry name" value="Glutaredoxin_subgr"/>
</dbReference>
<dbReference type="PANTHER" id="PTHR45694:SF18">
    <property type="entry name" value="GLUTAREDOXIN-1-RELATED"/>
    <property type="match status" value="1"/>
</dbReference>
<evidence type="ECO:0000313" key="7">
    <source>
        <dbReference type="Proteomes" id="UP000789595"/>
    </source>
</evidence>
<gene>
    <name evidence="6" type="ORF">PECAL_6P10350</name>
</gene>
<organism evidence="6 7">
    <name type="scientific">Pelagomonas calceolata</name>
    <dbReference type="NCBI Taxonomy" id="35677"/>
    <lineage>
        <taxon>Eukaryota</taxon>
        <taxon>Sar</taxon>
        <taxon>Stramenopiles</taxon>
        <taxon>Ochrophyta</taxon>
        <taxon>Pelagophyceae</taxon>
        <taxon>Pelagomonadales</taxon>
        <taxon>Pelagomonadaceae</taxon>
        <taxon>Pelagomonas</taxon>
    </lineage>
</organism>
<dbReference type="Pfam" id="PF00462">
    <property type="entry name" value="Glutaredoxin"/>
    <property type="match status" value="1"/>
</dbReference>
<dbReference type="InterPro" id="IPR011899">
    <property type="entry name" value="Glutaredoxin_euk/vir"/>
</dbReference>
<dbReference type="InterPro" id="IPR036249">
    <property type="entry name" value="Thioredoxin-like_sf"/>
</dbReference>
<dbReference type="InterPro" id="IPR002109">
    <property type="entry name" value="Glutaredoxin"/>
</dbReference>
<keyword evidence="4" id="KW-0676">Redox-active center</keyword>
<keyword evidence="1" id="KW-0813">Transport</keyword>
<keyword evidence="3" id="KW-1015">Disulfide bond</keyword>
<dbReference type="PROSITE" id="PS51354">
    <property type="entry name" value="GLUTAREDOXIN_2"/>
    <property type="match status" value="1"/>
</dbReference>
<dbReference type="GO" id="GO:0015038">
    <property type="term" value="F:glutathione disulfide oxidoreductase activity"/>
    <property type="evidence" value="ECO:0007669"/>
    <property type="project" value="TreeGrafter"/>
</dbReference>
<evidence type="ECO:0000256" key="1">
    <source>
        <dbReference type="ARBA" id="ARBA00022448"/>
    </source>
</evidence>
<dbReference type="EMBL" id="CAKKNE010000006">
    <property type="protein sequence ID" value="CAH0379412.1"/>
    <property type="molecule type" value="Genomic_DNA"/>
</dbReference>
<evidence type="ECO:0000259" key="5">
    <source>
        <dbReference type="Pfam" id="PF00462"/>
    </source>
</evidence>
<feature type="domain" description="Glutaredoxin" evidence="5">
    <location>
        <begin position="47"/>
        <end position="109"/>
    </location>
</feature>
<reference evidence="6" key="1">
    <citation type="submission" date="2021-11" db="EMBL/GenBank/DDBJ databases">
        <authorList>
            <consortium name="Genoscope - CEA"/>
            <person name="William W."/>
        </authorList>
    </citation>
    <scope>NUCLEOTIDE SEQUENCE</scope>
</reference>
<dbReference type="NCBIfam" id="TIGR02180">
    <property type="entry name" value="GRX_euk"/>
    <property type="match status" value="1"/>
</dbReference>
<dbReference type="OrthoDB" id="44061at2759"/>
<evidence type="ECO:0000256" key="2">
    <source>
        <dbReference type="ARBA" id="ARBA00022982"/>
    </source>
</evidence>
<dbReference type="SUPFAM" id="SSF52833">
    <property type="entry name" value="Thioredoxin-like"/>
    <property type="match status" value="1"/>
</dbReference>
<proteinExistence type="predicted"/>
<dbReference type="InterPro" id="IPR011767">
    <property type="entry name" value="GLR_AS"/>
</dbReference>
<dbReference type="CDD" id="cd03419">
    <property type="entry name" value="GRX_GRXh_1_2_like"/>
    <property type="match status" value="1"/>
</dbReference>
<dbReference type="GO" id="GO:0034599">
    <property type="term" value="P:cellular response to oxidative stress"/>
    <property type="evidence" value="ECO:0007669"/>
    <property type="project" value="TreeGrafter"/>
</dbReference>
<dbReference type="PROSITE" id="PS00195">
    <property type="entry name" value="GLUTAREDOXIN_1"/>
    <property type="match status" value="1"/>
</dbReference>
<name>A0A8J2T2I4_9STRA</name>
<sequence>MLMTRVAFLGTVATALRAGSARRAPFWRRSQTTMSFSIQDTVAASDVVVFSKSWCPFCQKTKKALTLEEIPFTAVELDERDDGQDIQDALAEMTGQRTVPSVFIKGTHVGGNDDTQRGLRDGSVQRMLAEKASS</sequence>